<feature type="non-terminal residue" evidence="8">
    <location>
        <position position="167"/>
    </location>
</feature>
<dbReference type="InterPro" id="IPR009100">
    <property type="entry name" value="AcylCoA_DH/oxidase_NM_dom_sf"/>
</dbReference>
<dbReference type="InterPro" id="IPR046373">
    <property type="entry name" value="Acyl-CoA_Oxase/DH_mid-dom_sf"/>
</dbReference>
<protein>
    <submittedName>
        <fullName evidence="8">Acyl-CoA dehydrogenase family protein</fullName>
    </submittedName>
</protein>
<dbReference type="InterPro" id="IPR036250">
    <property type="entry name" value="AcylCo_DH-like_C"/>
</dbReference>
<evidence type="ECO:0000256" key="3">
    <source>
        <dbReference type="ARBA" id="ARBA00022827"/>
    </source>
</evidence>
<keyword evidence="2 5" id="KW-0285">Flavoprotein</keyword>
<keyword evidence="3 5" id="KW-0274">FAD</keyword>
<dbReference type="InterPro" id="IPR052161">
    <property type="entry name" value="Mycobact_Acyl-CoA_DH"/>
</dbReference>
<dbReference type="Pfam" id="PF00441">
    <property type="entry name" value="Acyl-CoA_dh_1"/>
    <property type="match status" value="1"/>
</dbReference>
<evidence type="ECO:0000256" key="4">
    <source>
        <dbReference type="ARBA" id="ARBA00023002"/>
    </source>
</evidence>
<comment type="caution">
    <text evidence="8">The sequence shown here is derived from an EMBL/GenBank/DDBJ whole genome shotgun (WGS) entry which is preliminary data.</text>
</comment>
<gene>
    <name evidence="8" type="ORF">ACFQ07_03595</name>
</gene>
<dbReference type="EMBL" id="JBHTIR010000325">
    <property type="protein sequence ID" value="MFD0851284.1"/>
    <property type="molecule type" value="Genomic_DNA"/>
</dbReference>
<evidence type="ECO:0000256" key="2">
    <source>
        <dbReference type="ARBA" id="ARBA00022630"/>
    </source>
</evidence>
<keyword evidence="9" id="KW-1185">Reference proteome</keyword>
<dbReference type="Gene3D" id="1.20.140.10">
    <property type="entry name" value="Butyryl-CoA Dehydrogenase, subunit A, domain 3"/>
    <property type="match status" value="1"/>
</dbReference>
<sequence length="167" mass="18130">QKVWTSLAHQADWCFVLARTVPGSRRHAGLSYLLVPMRQDGIEIRPILQLTGTSEFNEVYFDGARTEASLVVGEPGAGWKVAMATLGFERGISTIGQQAGFARELDAVVELARRNGTIDDPVIQDRIAHAHMGLELMRLHALRTLSGQGPEGQGPAQASVSKLVWAT</sequence>
<reference evidence="9" key="1">
    <citation type="journal article" date="2019" name="Int. J. Syst. Evol. Microbiol.">
        <title>The Global Catalogue of Microorganisms (GCM) 10K type strain sequencing project: providing services to taxonomists for standard genome sequencing and annotation.</title>
        <authorList>
            <consortium name="The Broad Institute Genomics Platform"/>
            <consortium name="The Broad Institute Genome Sequencing Center for Infectious Disease"/>
            <person name="Wu L."/>
            <person name="Ma J."/>
        </authorList>
    </citation>
    <scope>NUCLEOTIDE SEQUENCE [LARGE SCALE GENOMIC DNA]</scope>
    <source>
        <strain evidence="9">JCM 31696</strain>
    </source>
</reference>
<dbReference type="SUPFAM" id="SSF47203">
    <property type="entry name" value="Acyl-CoA dehydrogenase C-terminal domain-like"/>
    <property type="match status" value="1"/>
</dbReference>
<evidence type="ECO:0000259" key="7">
    <source>
        <dbReference type="Pfam" id="PF02770"/>
    </source>
</evidence>
<proteinExistence type="inferred from homology"/>
<evidence type="ECO:0000259" key="6">
    <source>
        <dbReference type="Pfam" id="PF00441"/>
    </source>
</evidence>
<comment type="similarity">
    <text evidence="1 5">Belongs to the acyl-CoA dehydrogenase family.</text>
</comment>
<feature type="non-terminal residue" evidence="8">
    <location>
        <position position="1"/>
    </location>
</feature>
<accession>A0ABW3CCC2</accession>
<organism evidence="8 9">
    <name type="scientific">Actinomadura adrarensis</name>
    <dbReference type="NCBI Taxonomy" id="1819600"/>
    <lineage>
        <taxon>Bacteria</taxon>
        <taxon>Bacillati</taxon>
        <taxon>Actinomycetota</taxon>
        <taxon>Actinomycetes</taxon>
        <taxon>Streptosporangiales</taxon>
        <taxon>Thermomonosporaceae</taxon>
        <taxon>Actinomadura</taxon>
    </lineage>
</organism>
<keyword evidence="4 5" id="KW-0560">Oxidoreductase</keyword>
<feature type="domain" description="Acyl-CoA oxidase/dehydrogenase middle" evidence="7">
    <location>
        <begin position="1"/>
        <end position="62"/>
    </location>
</feature>
<evidence type="ECO:0000256" key="5">
    <source>
        <dbReference type="RuleBase" id="RU362125"/>
    </source>
</evidence>
<dbReference type="SUPFAM" id="SSF56645">
    <property type="entry name" value="Acyl-CoA dehydrogenase NM domain-like"/>
    <property type="match status" value="1"/>
</dbReference>
<dbReference type="PANTHER" id="PTHR43292">
    <property type="entry name" value="ACYL-COA DEHYDROGENASE"/>
    <property type="match status" value="1"/>
</dbReference>
<feature type="domain" description="Acyl-CoA dehydrogenase/oxidase C-terminal" evidence="6">
    <location>
        <begin position="76"/>
        <end position="166"/>
    </location>
</feature>
<evidence type="ECO:0000313" key="9">
    <source>
        <dbReference type="Proteomes" id="UP001597083"/>
    </source>
</evidence>
<evidence type="ECO:0000256" key="1">
    <source>
        <dbReference type="ARBA" id="ARBA00009347"/>
    </source>
</evidence>
<comment type="cofactor">
    <cofactor evidence="5">
        <name>FAD</name>
        <dbReference type="ChEBI" id="CHEBI:57692"/>
    </cofactor>
</comment>
<dbReference type="Gene3D" id="2.40.110.10">
    <property type="entry name" value="Butyryl-CoA Dehydrogenase, subunit A, domain 2"/>
    <property type="match status" value="1"/>
</dbReference>
<dbReference type="InterPro" id="IPR006091">
    <property type="entry name" value="Acyl-CoA_Oxase/DH_mid-dom"/>
</dbReference>
<dbReference type="Proteomes" id="UP001597083">
    <property type="component" value="Unassembled WGS sequence"/>
</dbReference>
<dbReference type="Pfam" id="PF02770">
    <property type="entry name" value="Acyl-CoA_dh_M"/>
    <property type="match status" value="1"/>
</dbReference>
<dbReference type="PANTHER" id="PTHR43292:SF3">
    <property type="entry name" value="ACYL-COA DEHYDROGENASE FADE29"/>
    <property type="match status" value="1"/>
</dbReference>
<evidence type="ECO:0000313" key="8">
    <source>
        <dbReference type="EMBL" id="MFD0851284.1"/>
    </source>
</evidence>
<dbReference type="InterPro" id="IPR009075">
    <property type="entry name" value="AcylCo_DH/oxidase_C"/>
</dbReference>
<name>A0ABW3CCC2_9ACTN</name>